<reference evidence="4" key="1">
    <citation type="journal article" date="2019" name="Int. J. Syst. Evol. Microbiol.">
        <title>The Global Catalogue of Microorganisms (GCM) 10K type strain sequencing project: providing services to taxonomists for standard genome sequencing and annotation.</title>
        <authorList>
            <consortium name="The Broad Institute Genomics Platform"/>
            <consortium name="The Broad Institute Genome Sequencing Center for Infectious Disease"/>
            <person name="Wu L."/>
            <person name="Ma J."/>
        </authorList>
    </citation>
    <scope>NUCLEOTIDE SEQUENCE [LARGE SCALE GENOMIC DNA]</scope>
    <source>
        <strain evidence="4">CCUG 62763</strain>
    </source>
</reference>
<dbReference type="RefSeq" id="WP_387988588.1">
    <property type="nucleotide sequence ID" value="NZ_JBHSGR010000010.1"/>
</dbReference>
<evidence type="ECO:0000313" key="3">
    <source>
        <dbReference type="EMBL" id="MFC4693867.1"/>
    </source>
</evidence>
<comment type="caution">
    <text evidence="3">The sequence shown here is derived from an EMBL/GenBank/DDBJ whole genome shotgun (WGS) entry which is preliminary data.</text>
</comment>
<gene>
    <name evidence="3" type="ORF">ACFO3M_10770</name>
</gene>
<evidence type="ECO:0000256" key="1">
    <source>
        <dbReference type="SAM" id="MobiDB-lite"/>
    </source>
</evidence>
<feature type="transmembrane region" description="Helical" evidence="2">
    <location>
        <begin position="126"/>
        <end position="148"/>
    </location>
</feature>
<sequence length="217" mass="21871">MTGQPYEQEWDVVPPGSVPPPPPPAYGSRPTYGAQPTYGAPPPHGAPPPYGAVPPHGQVPPHPQPVPYGPGWAAVPFAPPAWPHGPGRPGTATTAAVLGFVTGGLTALVSLAFLVAVLTGAEDDPITVTLLLGLPCAAGLVTGAARLLGRHSPTVLFASALASVVVLFLALVVGAASQDADDVAGFTAFLVFALPLPVLTAVFARLPRTVGWAGSRA</sequence>
<feature type="compositionally biased region" description="Pro residues" evidence="1">
    <location>
        <begin position="39"/>
        <end position="63"/>
    </location>
</feature>
<feature type="transmembrane region" description="Helical" evidence="2">
    <location>
        <begin position="95"/>
        <end position="120"/>
    </location>
</feature>
<feature type="region of interest" description="Disordered" evidence="1">
    <location>
        <begin position="1"/>
        <end position="63"/>
    </location>
</feature>
<dbReference type="EMBL" id="JBHSGR010000010">
    <property type="protein sequence ID" value="MFC4693867.1"/>
    <property type="molecule type" value="Genomic_DNA"/>
</dbReference>
<evidence type="ECO:0000256" key="2">
    <source>
        <dbReference type="SAM" id="Phobius"/>
    </source>
</evidence>
<dbReference type="Proteomes" id="UP001596025">
    <property type="component" value="Unassembled WGS sequence"/>
</dbReference>
<keyword evidence="2" id="KW-0812">Transmembrane</keyword>
<evidence type="ECO:0000313" key="4">
    <source>
        <dbReference type="Proteomes" id="UP001596025"/>
    </source>
</evidence>
<keyword evidence="2" id="KW-0472">Membrane</keyword>
<keyword evidence="4" id="KW-1185">Reference proteome</keyword>
<accession>A0ABV9LIZ8</accession>
<organism evidence="3 4">
    <name type="scientific">Geodermatophilus arenarius</name>
    <dbReference type="NCBI Taxonomy" id="1137990"/>
    <lineage>
        <taxon>Bacteria</taxon>
        <taxon>Bacillati</taxon>
        <taxon>Actinomycetota</taxon>
        <taxon>Actinomycetes</taxon>
        <taxon>Geodermatophilales</taxon>
        <taxon>Geodermatophilaceae</taxon>
        <taxon>Geodermatophilus</taxon>
    </lineage>
</organism>
<feature type="compositionally biased region" description="Pro residues" evidence="1">
    <location>
        <begin position="16"/>
        <end position="25"/>
    </location>
</feature>
<feature type="transmembrane region" description="Helical" evidence="2">
    <location>
        <begin position="183"/>
        <end position="206"/>
    </location>
</feature>
<protein>
    <submittedName>
        <fullName evidence="3">Uncharacterized protein</fullName>
    </submittedName>
</protein>
<keyword evidence="2" id="KW-1133">Transmembrane helix</keyword>
<proteinExistence type="predicted"/>
<name>A0ABV9LIZ8_9ACTN</name>
<feature type="transmembrane region" description="Helical" evidence="2">
    <location>
        <begin position="155"/>
        <end position="177"/>
    </location>
</feature>